<dbReference type="SMART" id="SM01034">
    <property type="entry name" value="BLUF"/>
    <property type="match status" value="1"/>
</dbReference>
<dbReference type="RefSeq" id="WP_344794764.1">
    <property type="nucleotide sequence ID" value="NZ_BAABAU010000001.1"/>
</dbReference>
<dbReference type="PROSITE" id="PS50925">
    <property type="entry name" value="BLUF"/>
    <property type="match status" value="1"/>
</dbReference>
<protein>
    <submittedName>
        <fullName evidence="2">BLUF domain-containing protein</fullName>
    </submittedName>
</protein>
<gene>
    <name evidence="2" type="ORF">GCM10022256_15650</name>
</gene>
<accession>A0ABP8E187</accession>
<dbReference type="Pfam" id="PF04940">
    <property type="entry name" value="BLUF"/>
    <property type="match status" value="1"/>
</dbReference>
<evidence type="ECO:0000313" key="2">
    <source>
        <dbReference type="EMBL" id="GAA4265953.1"/>
    </source>
</evidence>
<keyword evidence="3" id="KW-1185">Reference proteome</keyword>
<comment type="caution">
    <text evidence="2">The sequence shown here is derived from an EMBL/GenBank/DDBJ whole genome shotgun (WGS) entry which is preliminary data.</text>
</comment>
<evidence type="ECO:0000313" key="3">
    <source>
        <dbReference type="Proteomes" id="UP001501594"/>
    </source>
</evidence>
<dbReference type="EMBL" id="BAABAU010000001">
    <property type="protein sequence ID" value="GAA4265953.1"/>
    <property type="molecule type" value="Genomic_DNA"/>
</dbReference>
<evidence type="ECO:0000259" key="1">
    <source>
        <dbReference type="PROSITE" id="PS50925"/>
    </source>
</evidence>
<dbReference type="InterPro" id="IPR007024">
    <property type="entry name" value="BLUF_domain"/>
</dbReference>
<dbReference type="Proteomes" id="UP001501594">
    <property type="component" value="Unassembled WGS sequence"/>
</dbReference>
<reference evidence="3" key="1">
    <citation type="journal article" date="2019" name="Int. J. Syst. Evol. Microbiol.">
        <title>The Global Catalogue of Microorganisms (GCM) 10K type strain sequencing project: providing services to taxonomists for standard genome sequencing and annotation.</title>
        <authorList>
            <consortium name="The Broad Institute Genomics Platform"/>
            <consortium name="The Broad Institute Genome Sequencing Center for Infectious Disease"/>
            <person name="Wu L."/>
            <person name="Ma J."/>
        </authorList>
    </citation>
    <scope>NUCLEOTIDE SEQUENCE [LARGE SCALE GENOMIC DNA]</scope>
    <source>
        <strain evidence="3">JCM 17442</strain>
    </source>
</reference>
<organism evidence="2 3">
    <name type="scientific">Frondihabitans peucedani</name>
    <dbReference type="NCBI Taxonomy" id="598626"/>
    <lineage>
        <taxon>Bacteria</taxon>
        <taxon>Bacillati</taxon>
        <taxon>Actinomycetota</taxon>
        <taxon>Actinomycetes</taxon>
        <taxon>Micrococcales</taxon>
        <taxon>Microbacteriaceae</taxon>
        <taxon>Frondihabitans</taxon>
    </lineage>
</organism>
<feature type="domain" description="BLUF" evidence="1">
    <location>
        <begin position="1"/>
        <end position="92"/>
    </location>
</feature>
<dbReference type="SUPFAM" id="SSF54975">
    <property type="entry name" value="Acylphosphatase/BLUF domain-like"/>
    <property type="match status" value="1"/>
</dbReference>
<dbReference type="Gene3D" id="3.30.70.100">
    <property type="match status" value="1"/>
</dbReference>
<sequence length="144" mass="16297">MLRIAYTSQATFDFTDGDLITLLMNSRANNKRDRLTGILLHSEGQFLQVLEGEEDDVKAKYDRISKDPRHRGISMILREEADSRQFGKWTMGYTSLTDPMIRAIPGYDTFFDRDPAVSEAPVRRLLEAFRTDPALTPAIEGAGL</sequence>
<proteinExistence type="predicted"/>
<name>A0ABP8E187_9MICO</name>
<dbReference type="InterPro" id="IPR036046">
    <property type="entry name" value="Acylphosphatase-like_dom_sf"/>
</dbReference>